<evidence type="ECO:0000313" key="2">
    <source>
        <dbReference type="Proteomes" id="UP000186919"/>
    </source>
</evidence>
<accession>A0A179VC21</accession>
<sequence>MFTDGENQAMFVSDLHEDGLIDVIPGTEDEYCATDRDMGVYHVPNCTCRFVPVRHPVFDELSEWPGDSDA</sequence>
<dbReference type="AlphaFoldDB" id="A0A179VC21"/>
<dbReference type="Proteomes" id="UP000186919">
    <property type="component" value="Unassembled WGS sequence"/>
</dbReference>
<reference evidence="1 2" key="1">
    <citation type="submission" date="2016-01" db="EMBL/GenBank/DDBJ databases">
        <title>Mycobacterium immunogenum strain CD11_6 genome sequencing and assembly.</title>
        <authorList>
            <person name="Kaur G."/>
            <person name="Nair G.R."/>
            <person name="Mayilraj S."/>
        </authorList>
    </citation>
    <scope>NUCLEOTIDE SEQUENCE [LARGE SCALE GENOMIC DNA]</scope>
    <source>
        <strain evidence="1 2">CD11-6</strain>
    </source>
</reference>
<proteinExistence type="predicted"/>
<comment type="caution">
    <text evidence="1">The sequence shown here is derived from an EMBL/GenBank/DDBJ whole genome shotgun (WGS) entry which is preliminary data.</text>
</comment>
<dbReference type="EMBL" id="LQYE01000005">
    <property type="protein sequence ID" value="OAT69440.1"/>
    <property type="molecule type" value="Genomic_DNA"/>
</dbReference>
<evidence type="ECO:0000313" key="1">
    <source>
        <dbReference type="EMBL" id="OAT69440.1"/>
    </source>
</evidence>
<name>A0A179VC21_9MYCO</name>
<organism evidence="1 2">
    <name type="scientific">Mycobacteroides immunogenum</name>
    <dbReference type="NCBI Taxonomy" id="83262"/>
    <lineage>
        <taxon>Bacteria</taxon>
        <taxon>Bacillati</taxon>
        <taxon>Actinomycetota</taxon>
        <taxon>Actinomycetes</taxon>
        <taxon>Mycobacteriales</taxon>
        <taxon>Mycobacteriaceae</taxon>
        <taxon>Mycobacteroides</taxon>
    </lineage>
</organism>
<gene>
    <name evidence="1" type="ORF">AWB85_20335</name>
</gene>
<protein>
    <submittedName>
        <fullName evidence="1">Uncharacterized protein</fullName>
    </submittedName>
</protein>